<feature type="non-terminal residue" evidence="5">
    <location>
        <position position="251"/>
    </location>
</feature>
<dbReference type="PANTHER" id="PTHR30258">
    <property type="entry name" value="TYPE II SECRETION SYSTEM PROTEIN GSPE-RELATED"/>
    <property type="match status" value="1"/>
</dbReference>
<protein>
    <recommendedName>
        <fullName evidence="6">Bacterial type II secretion system protein E domain-containing protein</fullName>
    </recommendedName>
</protein>
<dbReference type="InterPro" id="IPR027417">
    <property type="entry name" value="P-loop_NTPase"/>
</dbReference>
<dbReference type="FunFam" id="3.30.450.90:FF:000001">
    <property type="entry name" value="Type II secretion system ATPase GspE"/>
    <property type="match status" value="1"/>
</dbReference>
<feature type="domain" description="Type II secretion system protein GspE N-terminal" evidence="4">
    <location>
        <begin position="1"/>
        <end position="41"/>
    </location>
</feature>
<sequence>DPLDLEVLDDLRILFGQNEIRPVLVPAREILSAINRTYGQANDTTEQIMQDLGEEADSQHLFTELEVGEDLLDETSDAPIIKLVNHIFSQAVKSQASDIHIEPYQQHLQVRFRLDGVLHNVLSPPRRLHAAIVSRIKVMARLDIAEKRLPQDGRTEVKIGERLVDVRVSSLPTAFGERVVLRLLEKSGKLLSMEEIGLTAAALAEMKRLLHLSHGIILVTGPTGSGKTTSLYAALSSINSPDKNILTIEDP</sequence>
<keyword evidence="2" id="KW-0067">ATP-binding</keyword>
<dbReference type="InterPro" id="IPR037257">
    <property type="entry name" value="T2SS_E_N_sf"/>
</dbReference>
<gene>
    <name evidence="5" type="ORF">S01H1_65484</name>
</gene>
<dbReference type="PANTHER" id="PTHR30258:SF2">
    <property type="entry name" value="COMG OPERON PROTEIN 1"/>
    <property type="match status" value="1"/>
</dbReference>
<dbReference type="InterPro" id="IPR007831">
    <property type="entry name" value="T2SS_GspE_N"/>
</dbReference>
<evidence type="ECO:0008006" key="6">
    <source>
        <dbReference type="Google" id="ProtNLM"/>
    </source>
</evidence>
<dbReference type="Gene3D" id="3.30.300.160">
    <property type="entry name" value="Type II secretion system, protein E, N-terminal domain"/>
    <property type="match status" value="1"/>
</dbReference>
<dbReference type="SUPFAM" id="SSF52540">
    <property type="entry name" value="P-loop containing nucleoside triphosphate hydrolases"/>
    <property type="match status" value="1"/>
</dbReference>
<dbReference type="AlphaFoldDB" id="X0XLE8"/>
<dbReference type="GO" id="GO:0005886">
    <property type="term" value="C:plasma membrane"/>
    <property type="evidence" value="ECO:0007669"/>
    <property type="project" value="TreeGrafter"/>
</dbReference>
<accession>X0XLE8</accession>
<comment type="caution">
    <text evidence="5">The sequence shown here is derived from an EMBL/GenBank/DDBJ whole genome shotgun (WGS) entry which is preliminary data.</text>
</comment>
<name>X0XLE8_9ZZZZ</name>
<proteinExistence type="predicted"/>
<feature type="non-terminal residue" evidence="5">
    <location>
        <position position="1"/>
    </location>
</feature>
<dbReference type="GO" id="GO:0005524">
    <property type="term" value="F:ATP binding"/>
    <property type="evidence" value="ECO:0007669"/>
    <property type="project" value="UniProtKB-KW"/>
</dbReference>
<organism evidence="5">
    <name type="scientific">marine sediment metagenome</name>
    <dbReference type="NCBI Taxonomy" id="412755"/>
    <lineage>
        <taxon>unclassified sequences</taxon>
        <taxon>metagenomes</taxon>
        <taxon>ecological metagenomes</taxon>
    </lineage>
</organism>
<keyword evidence="1" id="KW-0547">Nucleotide-binding</keyword>
<dbReference type="Gene3D" id="3.40.50.300">
    <property type="entry name" value="P-loop containing nucleotide triphosphate hydrolases"/>
    <property type="match status" value="1"/>
</dbReference>
<dbReference type="Pfam" id="PF00437">
    <property type="entry name" value="T2SSE"/>
    <property type="match status" value="1"/>
</dbReference>
<reference evidence="5" key="1">
    <citation type="journal article" date="2014" name="Front. Microbiol.">
        <title>High frequency of phylogenetically diverse reductive dehalogenase-homologous genes in deep subseafloor sedimentary metagenomes.</title>
        <authorList>
            <person name="Kawai M."/>
            <person name="Futagami T."/>
            <person name="Toyoda A."/>
            <person name="Takaki Y."/>
            <person name="Nishi S."/>
            <person name="Hori S."/>
            <person name="Arai W."/>
            <person name="Tsubouchi T."/>
            <person name="Morono Y."/>
            <person name="Uchiyama I."/>
            <person name="Ito T."/>
            <person name="Fujiyama A."/>
            <person name="Inagaki F."/>
            <person name="Takami H."/>
        </authorList>
    </citation>
    <scope>NUCLEOTIDE SEQUENCE</scope>
    <source>
        <strain evidence="5">Expedition CK06-06</strain>
    </source>
</reference>
<dbReference type="Gene3D" id="3.30.450.90">
    <property type="match status" value="1"/>
</dbReference>
<dbReference type="InterPro" id="IPR001482">
    <property type="entry name" value="T2SS/T4SS_dom"/>
</dbReference>
<feature type="domain" description="Bacterial type II secretion system protein E" evidence="3">
    <location>
        <begin position="74"/>
        <end position="251"/>
    </location>
</feature>
<evidence type="ECO:0000256" key="1">
    <source>
        <dbReference type="ARBA" id="ARBA00022741"/>
    </source>
</evidence>
<dbReference type="SUPFAM" id="SSF160246">
    <property type="entry name" value="EspE N-terminal domain-like"/>
    <property type="match status" value="1"/>
</dbReference>
<evidence type="ECO:0000259" key="3">
    <source>
        <dbReference type="Pfam" id="PF00437"/>
    </source>
</evidence>
<evidence type="ECO:0000313" key="5">
    <source>
        <dbReference type="EMBL" id="GAG37458.1"/>
    </source>
</evidence>
<evidence type="ECO:0000256" key="2">
    <source>
        <dbReference type="ARBA" id="ARBA00022840"/>
    </source>
</evidence>
<dbReference type="GO" id="GO:0016887">
    <property type="term" value="F:ATP hydrolysis activity"/>
    <property type="evidence" value="ECO:0007669"/>
    <property type="project" value="TreeGrafter"/>
</dbReference>
<dbReference type="EMBL" id="BARS01043235">
    <property type="protein sequence ID" value="GAG37458.1"/>
    <property type="molecule type" value="Genomic_DNA"/>
</dbReference>
<evidence type="ECO:0000259" key="4">
    <source>
        <dbReference type="Pfam" id="PF05157"/>
    </source>
</evidence>
<dbReference type="Pfam" id="PF05157">
    <property type="entry name" value="MshEN"/>
    <property type="match status" value="1"/>
</dbReference>